<gene>
    <name evidence="1" type="ORF">FHW16_002031</name>
</gene>
<dbReference type="EMBL" id="JACGXN010000002">
    <property type="protein sequence ID" value="MBA8878319.1"/>
    <property type="molecule type" value="Genomic_DNA"/>
</dbReference>
<protein>
    <submittedName>
        <fullName evidence="1">Uncharacterized protein</fullName>
    </submittedName>
</protein>
<keyword evidence="2" id="KW-1185">Reference proteome</keyword>
<comment type="caution">
    <text evidence="1">The sequence shown here is derived from an EMBL/GenBank/DDBJ whole genome shotgun (WGS) entry which is preliminary data.</text>
</comment>
<name>A0A839EHQ4_9HYPH</name>
<dbReference type="Proteomes" id="UP000549052">
    <property type="component" value="Unassembled WGS sequence"/>
</dbReference>
<proteinExistence type="predicted"/>
<dbReference type="AlphaFoldDB" id="A0A839EHQ4"/>
<reference evidence="1 2" key="1">
    <citation type="submission" date="2020-07" db="EMBL/GenBank/DDBJ databases">
        <title>Genomic Encyclopedia of Type Strains, Phase IV (KMG-V): Genome sequencing to study the core and pangenomes of soil and plant-associated prokaryotes.</title>
        <authorList>
            <person name="Whitman W."/>
        </authorList>
    </citation>
    <scope>NUCLEOTIDE SEQUENCE [LARGE SCALE GENOMIC DNA]</scope>
    <source>
        <strain evidence="1 2">AN3</strain>
    </source>
</reference>
<sequence length="156" mass="17408">MKKIIPIAETTANIHPGKPIERNACQLRRPSNAKITKATAIAPKMPRHANIVQLSKGISRVKNPAVLQATAEPVTNTNPSRYPTALIDLPLIEQRHYRSAADIILSGNNGFLNWISRFQDEDVSHIELLFPFTGNKEFLIEKRFTTFPAAPCLWGV</sequence>
<evidence type="ECO:0000313" key="2">
    <source>
        <dbReference type="Proteomes" id="UP000549052"/>
    </source>
</evidence>
<evidence type="ECO:0000313" key="1">
    <source>
        <dbReference type="EMBL" id="MBA8878319.1"/>
    </source>
</evidence>
<accession>A0A839EHQ4</accession>
<organism evidence="1 2">
    <name type="scientific">Phyllobacterium myrsinacearum</name>
    <dbReference type="NCBI Taxonomy" id="28101"/>
    <lineage>
        <taxon>Bacteria</taxon>
        <taxon>Pseudomonadati</taxon>
        <taxon>Pseudomonadota</taxon>
        <taxon>Alphaproteobacteria</taxon>
        <taxon>Hyphomicrobiales</taxon>
        <taxon>Phyllobacteriaceae</taxon>
        <taxon>Phyllobacterium</taxon>
    </lineage>
</organism>